<comment type="similarity">
    <text evidence="5">Belongs to the FKBP-type PPIase family.</text>
</comment>
<comment type="caution">
    <text evidence="7">The sequence shown here is derived from an EMBL/GenBank/DDBJ whole genome shotgun (WGS) entry which is preliminary data.</text>
</comment>
<evidence type="ECO:0000256" key="3">
    <source>
        <dbReference type="ARBA" id="ARBA00023235"/>
    </source>
</evidence>
<dbReference type="PROSITE" id="PS50059">
    <property type="entry name" value="FKBP_PPIASE"/>
    <property type="match status" value="2"/>
</dbReference>
<feature type="domain" description="PPIase FKBP-type" evidence="6">
    <location>
        <begin position="52"/>
        <end position="139"/>
    </location>
</feature>
<evidence type="ECO:0000256" key="5">
    <source>
        <dbReference type="RuleBase" id="RU003915"/>
    </source>
</evidence>
<comment type="catalytic activity">
    <reaction evidence="1 4 5">
        <text>[protein]-peptidylproline (omega=180) = [protein]-peptidylproline (omega=0)</text>
        <dbReference type="Rhea" id="RHEA:16237"/>
        <dbReference type="Rhea" id="RHEA-COMP:10747"/>
        <dbReference type="Rhea" id="RHEA-COMP:10748"/>
        <dbReference type="ChEBI" id="CHEBI:83833"/>
        <dbReference type="ChEBI" id="CHEBI:83834"/>
        <dbReference type="EC" id="5.2.1.8"/>
    </reaction>
</comment>
<dbReference type="PANTHER" id="PTHR10516:SF443">
    <property type="entry name" value="FK506-BINDING PROTEIN 59-RELATED"/>
    <property type="match status" value="1"/>
</dbReference>
<dbReference type="InterPro" id="IPR050689">
    <property type="entry name" value="FKBP-type_PPIase"/>
</dbReference>
<dbReference type="InterPro" id="IPR001179">
    <property type="entry name" value="PPIase_FKBP_dom"/>
</dbReference>
<evidence type="ECO:0000256" key="4">
    <source>
        <dbReference type="PROSITE-ProRule" id="PRU00277"/>
    </source>
</evidence>
<gene>
    <name evidence="7" type="ORF">GCM10023091_30550</name>
</gene>
<dbReference type="EC" id="5.2.1.8" evidence="5"/>
<keyword evidence="8" id="KW-1185">Reference proteome</keyword>
<protein>
    <recommendedName>
        <fullName evidence="5">Peptidyl-prolyl cis-trans isomerase</fullName>
        <ecNumber evidence="5">5.2.1.8</ecNumber>
    </recommendedName>
</protein>
<feature type="domain" description="PPIase FKBP-type" evidence="6">
    <location>
        <begin position="180"/>
        <end position="264"/>
    </location>
</feature>
<dbReference type="SUPFAM" id="SSF54534">
    <property type="entry name" value="FKBP-like"/>
    <property type="match status" value="2"/>
</dbReference>
<evidence type="ECO:0000256" key="1">
    <source>
        <dbReference type="ARBA" id="ARBA00000971"/>
    </source>
</evidence>
<dbReference type="Pfam" id="PF00254">
    <property type="entry name" value="FKBP_C"/>
    <property type="match status" value="2"/>
</dbReference>
<dbReference type="Proteomes" id="UP001501508">
    <property type="component" value="Unassembled WGS sequence"/>
</dbReference>
<proteinExistence type="inferred from homology"/>
<dbReference type="Gene3D" id="3.10.50.40">
    <property type="match status" value="2"/>
</dbReference>
<evidence type="ECO:0000313" key="7">
    <source>
        <dbReference type="EMBL" id="GAA4442920.1"/>
    </source>
</evidence>
<sequence>MKGVDEVEKQQENEKQIKEYLTANGLIPSKDTLGMYAMMESFNPGARKLTLGDSVSVNYEIFRLDGTKVTGSESGKPLVFLHGYAPIYAMDFVATWMRVGEKVTVLAPYYLAFGSGGSSDGKVPAYSPIRLVMEIVHTKSENDQIVEYIAKNKLTVDYTTPENIRIVRLNQVTGDTLGMGKQITVAYKGYLLSGKKFDEGAFNHLTGSNQVIKGFDKGLRNMRPGEKAWIIFPSAQGYGAYGTEDRRIPAFAPLAFEVEITKAN</sequence>
<evidence type="ECO:0000256" key="2">
    <source>
        <dbReference type="ARBA" id="ARBA00023110"/>
    </source>
</evidence>
<reference evidence="8" key="1">
    <citation type="journal article" date="2019" name="Int. J. Syst. Evol. Microbiol.">
        <title>The Global Catalogue of Microorganisms (GCM) 10K type strain sequencing project: providing services to taxonomists for standard genome sequencing and annotation.</title>
        <authorList>
            <consortium name="The Broad Institute Genomics Platform"/>
            <consortium name="The Broad Institute Genome Sequencing Center for Infectious Disease"/>
            <person name="Wu L."/>
            <person name="Ma J."/>
        </authorList>
    </citation>
    <scope>NUCLEOTIDE SEQUENCE [LARGE SCALE GENOMIC DNA]</scope>
    <source>
        <strain evidence="8">JCM 31920</strain>
    </source>
</reference>
<keyword evidence="3 4" id="KW-0413">Isomerase</keyword>
<dbReference type="InterPro" id="IPR046357">
    <property type="entry name" value="PPIase_dom_sf"/>
</dbReference>
<organism evidence="7 8">
    <name type="scientific">Ravibacter arvi</name>
    <dbReference type="NCBI Taxonomy" id="2051041"/>
    <lineage>
        <taxon>Bacteria</taxon>
        <taxon>Pseudomonadati</taxon>
        <taxon>Bacteroidota</taxon>
        <taxon>Cytophagia</taxon>
        <taxon>Cytophagales</taxon>
        <taxon>Spirosomataceae</taxon>
        <taxon>Ravibacter</taxon>
    </lineage>
</organism>
<dbReference type="EMBL" id="BAABEY010000028">
    <property type="protein sequence ID" value="GAA4442920.1"/>
    <property type="molecule type" value="Genomic_DNA"/>
</dbReference>
<evidence type="ECO:0000259" key="6">
    <source>
        <dbReference type="PROSITE" id="PS50059"/>
    </source>
</evidence>
<name>A0ABP8M1Y1_9BACT</name>
<accession>A0ABP8M1Y1</accession>
<evidence type="ECO:0000313" key="8">
    <source>
        <dbReference type="Proteomes" id="UP001501508"/>
    </source>
</evidence>
<dbReference type="PANTHER" id="PTHR10516">
    <property type="entry name" value="PEPTIDYL-PROLYL CIS-TRANS ISOMERASE"/>
    <property type="match status" value="1"/>
</dbReference>
<keyword evidence="2 4" id="KW-0697">Rotamase</keyword>
<dbReference type="GO" id="GO:0016853">
    <property type="term" value="F:isomerase activity"/>
    <property type="evidence" value="ECO:0007669"/>
    <property type="project" value="UniProtKB-KW"/>
</dbReference>